<dbReference type="Gene3D" id="3.40.50.300">
    <property type="entry name" value="P-loop containing nucleotide triphosphate hydrolases"/>
    <property type="match status" value="1"/>
</dbReference>
<evidence type="ECO:0000256" key="7">
    <source>
        <dbReference type="ARBA" id="ARBA00023015"/>
    </source>
</evidence>
<dbReference type="RefSeq" id="WP_097278619.1">
    <property type="nucleotide sequence ID" value="NZ_OCNJ01000003.1"/>
</dbReference>
<evidence type="ECO:0000256" key="11">
    <source>
        <dbReference type="ARBA" id="ARBA00023231"/>
    </source>
</evidence>
<dbReference type="PROSITE" id="PS00675">
    <property type="entry name" value="SIGMA54_INTERACT_1"/>
    <property type="match status" value="1"/>
</dbReference>
<dbReference type="InterPro" id="IPR002078">
    <property type="entry name" value="Sigma_54_int"/>
</dbReference>
<accession>A0A286GEE4</accession>
<dbReference type="Pfam" id="PF25601">
    <property type="entry name" value="AAA_lid_14"/>
    <property type="match status" value="1"/>
</dbReference>
<dbReference type="InterPro" id="IPR025662">
    <property type="entry name" value="Sigma_54_int_dom_ATP-bd_1"/>
</dbReference>
<evidence type="ECO:0000256" key="12">
    <source>
        <dbReference type="RuleBase" id="RU368029"/>
    </source>
</evidence>
<dbReference type="PROSITE" id="PS50045">
    <property type="entry name" value="SIGMA54_INTERACT_4"/>
    <property type="match status" value="1"/>
</dbReference>
<keyword evidence="7 12" id="KW-0805">Transcription regulation</keyword>
<evidence type="ECO:0000256" key="8">
    <source>
        <dbReference type="ARBA" id="ARBA00023125"/>
    </source>
</evidence>
<keyword evidence="11 12" id="KW-0535">Nitrogen fixation</keyword>
<keyword evidence="9 12" id="KW-0010">Activator</keyword>
<keyword evidence="5" id="KW-0067">ATP-binding</keyword>
<protein>
    <recommendedName>
        <fullName evidence="3 12">Nif-specific regulatory protein</fullName>
    </recommendedName>
</protein>
<evidence type="ECO:0000313" key="16">
    <source>
        <dbReference type="Proteomes" id="UP000219621"/>
    </source>
</evidence>
<dbReference type="OrthoDB" id="9770562at2"/>
<feature type="domain" description="Sigma-54 factor interaction" evidence="14">
    <location>
        <begin position="211"/>
        <end position="439"/>
    </location>
</feature>
<dbReference type="SMART" id="SM00065">
    <property type="entry name" value="GAF"/>
    <property type="match status" value="1"/>
</dbReference>
<evidence type="ECO:0000256" key="3">
    <source>
        <dbReference type="ARBA" id="ARBA00015308"/>
    </source>
</evidence>
<evidence type="ECO:0000256" key="6">
    <source>
        <dbReference type="ARBA" id="ARBA00023012"/>
    </source>
</evidence>
<dbReference type="InterPro" id="IPR029016">
    <property type="entry name" value="GAF-like_dom_sf"/>
</dbReference>
<dbReference type="PROSITE" id="PS00676">
    <property type="entry name" value="SIGMA54_INTERACT_2"/>
    <property type="match status" value="1"/>
</dbReference>
<keyword evidence="4" id="KW-0547">Nucleotide-binding</keyword>
<gene>
    <name evidence="15" type="ORF">SAMN05421508_103240</name>
</gene>
<feature type="region of interest" description="Disordered" evidence="13">
    <location>
        <begin position="470"/>
        <end position="538"/>
    </location>
</feature>
<dbReference type="Pfam" id="PF02954">
    <property type="entry name" value="HTH_8"/>
    <property type="match status" value="1"/>
</dbReference>
<dbReference type="Pfam" id="PF00158">
    <property type="entry name" value="Sigma54_activat"/>
    <property type="match status" value="1"/>
</dbReference>
<dbReference type="GO" id="GO:0005524">
    <property type="term" value="F:ATP binding"/>
    <property type="evidence" value="ECO:0007669"/>
    <property type="project" value="UniProtKB-KW"/>
</dbReference>
<evidence type="ECO:0000256" key="2">
    <source>
        <dbReference type="ARBA" id="ARBA00011135"/>
    </source>
</evidence>
<dbReference type="GO" id="GO:0009399">
    <property type="term" value="P:nitrogen fixation"/>
    <property type="evidence" value="ECO:0007669"/>
    <property type="project" value="UniProtKB-UniRule"/>
</dbReference>
<dbReference type="InterPro" id="IPR058031">
    <property type="entry name" value="AAA_lid_NorR"/>
</dbReference>
<dbReference type="PROSITE" id="PS00688">
    <property type="entry name" value="SIGMA54_INTERACT_3"/>
    <property type="match status" value="1"/>
</dbReference>
<evidence type="ECO:0000256" key="4">
    <source>
        <dbReference type="ARBA" id="ARBA00022741"/>
    </source>
</evidence>
<dbReference type="Proteomes" id="UP000219621">
    <property type="component" value="Unassembled WGS sequence"/>
</dbReference>
<dbReference type="PANTHER" id="PTHR32071">
    <property type="entry name" value="TRANSCRIPTIONAL REGULATORY PROTEIN"/>
    <property type="match status" value="1"/>
</dbReference>
<dbReference type="InterPro" id="IPR010113">
    <property type="entry name" value="Nif-specific_regulatory_prot"/>
</dbReference>
<dbReference type="InterPro" id="IPR003018">
    <property type="entry name" value="GAF"/>
</dbReference>
<evidence type="ECO:0000256" key="10">
    <source>
        <dbReference type="ARBA" id="ARBA00023163"/>
    </source>
</evidence>
<dbReference type="InterPro" id="IPR027417">
    <property type="entry name" value="P-loop_NTPase"/>
</dbReference>
<feature type="compositionally biased region" description="Acidic residues" evidence="13">
    <location>
        <begin position="524"/>
        <end position="537"/>
    </location>
</feature>
<keyword evidence="16" id="KW-1185">Reference proteome</keyword>
<dbReference type="Pfam" id="PF01590">
    <property type="entry name" value="GAF"/>
    <property type="match status" value="1"/>
</dbReference>
<feature type="compositionally biased region" description="Low complexity" evidence="13">
    <location>
        <begin position="500"/>
        <end position="517"/>
    </location>
</feature>
<dbReference type="InterPro" id="IPR003593">
    <property type="entry name" value="AAA+_ATPase"/>
</dbReference>
<keyword evidence="10 12" id="KW-0804">Transcription</keyword>
<dbReference type="NCBIfam" id="TIGR01817">
    <property type="entry name" value="nifA"/>
    <property type="match status" value="1"/>
</dbReference>
<dbReference type="Gene3D" id="1.10.8.60">
    <property type="match status" value="1"/>
</dbReference>
<name>A0A286GEE4_9PROT</name>
<dbReference type="InterPro" id="IPR025943">
    <property type="entry name" value="Sigma_54_int_dom_ATP-bd_2"/>
</dbReference>
<dbReference type="InterPro" id="IPR002197">
    <property type="entry name" value="HTH_Fis"/>
</dbReference>
<keyword evidence="6 12" id="KW-0902">Two-component regulatory system</keyword>
<proteinExistence type="predicted"/>
<dbReference type="GO" id="GO:0043565">
    <property type="term" value="F:sequence-specific DNA binding"/>
    <property type="evidence" value="ECO:0007669"/>
    <property type="project" value="InterPro"/>
</dbReference>
<evidence type="ECO:0000259" key="14">
    <source>
        <dbReference type="PROSITE" id="PS50045"/>
    </source>
</evidence>
<keyword evidence="8 12" id="KW-0238">DNA-binding</keyword>
<dbReference type="GO" id="GO:0003700">
    <property type="term" value="F:DNA-binding transcription factor activity"/>
    <property type="evidence" value="ECO:0007669"/>
    <property type="project" value="UniProtKB-UniRule"/>
</dbReference>
<evidence type="ECO:0000313" key="15">
    <source>
        <dbReference type="EMBL" id="SOD93870.1"/>
    </source>
</evidence>
<dbReference type="Gene3D" id="3.30.450.40">
    <property type="match status" value="1"/>
</dbReference>
<dbReference type="SMART" id="SM00382">
    <property type="entry name" value="AAA"/>
    <property type="match status" value="1"/>
</dbReference>
<dbReference type="PANTHER" id="PTHR32071:SF117">
    <property type="entry name" value="PTS-DEPENDENT DIHYDROXYACETONE KINASE OPERON REGULATORY PROTEIN-RELATED"/>
    <property type="match status" value="1"/>
</dbReference>
<dbReference type="InterPro" id="IPR025944">
    <property type="entry name" value="Sigma_54_int_dom_CS"/>
</dbReference>
<dbReference type="SUPFAM" id="SSF55781">
    <property type="entry name" value="GAF domain-like"/>
    <property type="match status" value="1"/>
</dbReference>
<evidence type="ECO:0000256" key="13">
    <source>
        <dbReference type="SAM" id="MobiDB-lite"/>
    </source>
</evidence>
<reference evidence="16" key="1">
    <citation type="submission" date="2017-09" db="EMBL/GenBank/DDBJ databases">
        <authorList>
            <person name="Varghese N."/>
            <person name="Submissions S."/>
        </authorList>
    </citation>
    <scope>NUCLEOTIDE SEQUENCE [LARGE SCALE GENOMIC DNA]</scope>
    <source>
        <strain evidence="16">USBA 140</strain>
    </source>
</reference>
<comment type="subunit">
    <text evidence="2 12">Interacts with sigma-54.</text>
</comment>
<dbReference type="GO" id="GO:0000160">
    <property type="term" value="P:phosphorelay signal transduction system"/>
    <property type="evidence" value="ECO:0007669"/>
    <property type="project" value="UniProtKB-UniRule"/>
</dbReference>
<dbReference type="PRINTS" id="PR01590">
    <property type="entry name" value="HTHFIS"/>
</dbReference>
<dbReference type="EMBL" id="OCNJ01000003">
    <property type="protein sequence ID" value="SOD93870.1"/>
    <property type="molecule type" value="Genomic_DNA"/>
</dbReference>
<comment type="function">
    <text evidence="1 12">Required for activation of most nif operons, which are directly involved in nitrogen fixation.</text>
</comment>
<dbReference type="Gene3D" id="1.10.10.60">
    <property type="entry name" value="Homeodomain-like"/>
    <property type="match status" value="1"/>
</dbReference>
<dbReference type="SUPFAM" id="SSF52540">
    <property type="entry name" value="P-loop containing nucleoside triphosphate hydrolases"/>
    <property type="match status" value="1"/>
</dbReference>
<sequence length="587" mass="64429">MKHDATGGDALSLISIYEISKILGSSLDLEKTLHDVLNLLSSYLQMRRGIIALRQEKGGPARVVAASGLSRQSLKNGLCLFPPQVIDRVIGSGVPMVVGNAVTDSAFEEYLPHADAEAGDAVSVIAVPIKINGESRGMLSIEREWETEVRFKFESDVRFLTMVANLVGQTMRLHDTVASDRELLMAEKVKLEKRLREEVDAAQEELAIGNIIGDSAAMRRVFAEIQQVAPTRSTVLLRGESGTGKELIARAVHYLSPRSDKPFIKVNCAALPETLLESELFGHEKGAFTGATQERKGRFEQASGGTLFLDEIGEISASFQAKLLRVLQEGEFERVGGNKTIRVDVRLVCATNKNLEEAVAKGDFRADLYYRINVVPVFLPPLRDRKDDIPNLVRHFLTRFNQENDRSIDIAADAMQVFQSCYFPGNVRELENCVNRVATMTRGEVIHHIDLPCQRDLCLSSVLWRHRTPDDRPVGGLGAAPPEPRRERYAVGGGGGGGAAMPAPSVPVSMPARAVAADPGRHEDDEEDLSILDDDYEGSGGLTPRERLVAAMEKAGWVQAKAARLLGLTPRQIGYALKKHNIEVKRL</sequence>
<evidence type="ECO:0000256" key="9">
    <source>
        <dbReference type="ARBA" id="ARBA00023159"/>
    </source>
</evidence>
<dbReference type="CDD" id="cd00009">
    <property type="entry name" value="AAA"/>
    <property type="match status" value="1"/>
</dbReference>
<evidence type="ECO:0000256" key="5">
    <source>
        <dbReference type="ARBA" id="ARBA00022840"/>
    </source>
</evidence>
<organism evidence="15 16">
    <name type="scientific">Caenispirillum bisanense</name>
    <dbReference type="NCBI Taxonomy" id="414052"/>
    <lineage>
        <taxon>Bacteria</taxon>
        <taxon>Pseudomonadati</taxon>
        <taxon>Pseudomonadota</taxon>
        <taxon>Alphaproteobacteria</taxon>
        <taxon>Rhodospirillales</taxon>
        <taxon>Novispirillaceae</taxon>
        <taxon>Caenispirillum</taxon>
    </lineage>
</organism>
<evidence type="ECO:0000256" key="1">
    <source>
        <dbReference type="ARBA" id="ARBA00002167"/>
    </source>
</evidence>
<dbReference type="AlphaFoldDB" id="A0A286GEE4"/>
<dbReference type="FunFam" id="3.40.50.300:FF:000006">
    <property type="entry name" value="DNA-binding transcriptional regulator NtrC"/>
    <property type="match status" value="1"/>
</dbReference>